<dbReference type="InterPro" id="IPR001759">
    <property type="entry name" value="PTX_dom"/>
</dbReference>
<dbReference type="OrthoDB" id="8793160at2759"/>
<dbReference type="Gene3D" id="2.60.120.200">
    <property type="match status" value="1"/>
</dbReference>
<protein>
    <recommendedName>
        <fullName evidence="8">Pentraxin (PTX) domain-containing protein</fullName>
    </recommendedName>
</protein>
<reference evidence="9 10" key="1">
    <citation type="submission" date="2018-01" db="EMBL/GenBank/DDBJ databases">
        <title>Comparison of the Chinese Bamboo Partridge and Red Junglefowl genome sequences highlights the importance of demography in genome evolution.</title>
        <authorList>
            <person name="Tiley G.P."/>
            <person name="Kimball R.T."/>
            <person name="Braun E.L."/>
            <person name="Burleigh J.G."/>
        </authorList>
    </citation>
    <scope>NUCLEOTIDE SEQUENCE [LARGE SCALE GENOMIC DNA]</scope>
    <source>
        <strain evidence="9">RTK389</strain>
        <tissue evidence="9">Blood</tissue>
    </source>
</reference>
<sequence>MEGSVLPLCLLLSVTLQGSLPDAPGLTARSLPVLRRLQRLEEQFRWLQEVTLNHLQSIARNYNISYNIDSRFRSLAEQAEAANAARAALGTELARLAAVSRRLQRSVRRLERRALSPHAEPRSLRDAVQQQLQDSVPLGTLSPQPLKVRQQQWRWEERQRLLVETGPSRTPMEDAEPLGDTKAVTTALPTSATGTQEQLPALQQPETVCHVGSMLLFSNTSASDGAVLQPRLHVGLRELSLCTWLLTPAPHLGTVLSYTSEAEGSKLALHGDHPGSARFVIGDTVFRQLPVTPLLDGKWHHLCLTWASGHGRYRFYVDRRLLAAGSGFRQGYEVPAGGSLMLGQQQSRSGGFEPFLGKLAGLALWSRALLPGEVASMATGHGLPHGPLLTLANATPQGEVRRERCACLQHCP</sequence>
<dbReference type="SMART" id="SM00159">
    <property type="entry name" value="PTX"/>
    <property type="match status" value="1"/>
</dbReference>
<dbReference type="GO" id="GO:0046872">
    <property type="term" value="F:metal ion binding"/>
    <property type="evidence" value="ECO:0007669"/>
    <property type="project" value="UniProtKB-KW"/>
</dbReference>
<dbReference type="Pfam" id="PF00354">
    <property type="entry name" value="Pentaxin"/>
    <property type="match status" value="1"/>
</dbReference>
<evidence type="ECO:0000256" key="2">
    <source>
        <dbReference type="ARBA" id="ARBA00022723"/>
    </source>
</evidence>
<evidence type="ECO:0000259" key="8">
    <source>
        <dbReference type="PROSITE" id="PS51828"/>
    </source>
</evidence>
<keyword evidence="7" id="KW-0732">Signal</keyword>
<dbReference type="SUPFAM" id="SSF49899">
    <property type="entry name" value="Concanavalin A-like lectins/glucanases"/>
    <property type="match status" value="1"/>
</dbReference>
<comment type="caution">
    <text evidence="9">The sequence shown here is derived from an EMBL/GenBank/DDBJ whole genome shotgun (WGS) entry which is preliminary data.</text>
</comment>
<keyword evidence="4" id="KW-1015">Disulfide bond</keyword>
<dbReference type="Proteomes" id="UP000237246">
    <property type="component" value="Unassembled WGS sequence"/>
</dbReference>
<comment type="cofactor">
    <cofactor evidence="1">
        <name>Ca(2+)</name>
        <dbReference type="ChEBI" id="CHEBI:29108"/>
    </cofactor>
</comment>
<keyword evidence="3" id="KW-0106">Calcium</keyword>
<dbReference type="InterPro" id="IPR051360">
    <property type="entry name" value="Neuronal_Pentraxin_Related"/>
</dbReference>
<dbReference type="InterPro" id="IPR013320">
    <property type="entry name" value="ConA-like_dom_sf"/>
</dbReference>
<evidence type="ECO:0000313" key="9">
    <source>
        <dbReference type="EMBL" id="POI24553.1"/>
    </source>
</evidence>
<keyword evidence="2" id="KW-0479">Metal-binding</keyword>
<evidence type="ECO:0000256" key="7">
    <source>
        <dbReference type="SAM" id="SignalP"/>
    </source>
</evidence>
<feature type="domain" description="Pentraxin (PTX)" evidence="8">
    <location>
        <begin position="211"/>
        <end position="407"/>
    </location>
</feature>
<accession>A0A2P4SKC0</accession>
<evidence type="ECO:0000313" key="10">
    <source>
        <dbReference type="Proteomes" id="UP000237246"/>
    </source>
</evidence>
<evidence type="ECO:0000256" key="5">
    <source>
        <dbReference type="ARBA" id="ARBA00023180"/>
    </source>
</evidence>
<organism evidence="9 10">
    <name type="scientific">Bambusicola thoracicus</name>
    <name type="common">Chinese bamboo-partridge</name>
    <name type="synonym">Perdix thoracica</name>
    <dbReference type="NCBI Taxonomy" id="9083"/>
    <lineage>
        <taxon>Eukaryota</taxon>
        <taxon>Metazoa</taxon>
        <taxon>Chordata</taxon>
        <taxon>Craniata</taxon>
        <taxon>Vertebrata</taxon>
        <taxon>Euteleostomi</taxon>
        <taxon>Archelosauria</taxon>
        <taxon>Archosauria</taxon>
        <taxon>Dinosauria</taxon>
        <taxon>Saurischia</taxon>
        <taxon>Theropoda</taxon>
        <taxon>Coelurosauria</taxon>
        <taxon>Aves</taxon>
        <taxon>Neognathae</taxon>
        <taxon>Galloanserae</taxon>
        <taxon>Galliformes</taxon>
        <taxon>Phasianidae</taxon>
        <taxon>Perdicinae</taxon>
        <taxon>Bambusicola</taxon>
    </lineage>
</organism>
<proteinExistence type="predicted"/>
<dbReference type="InterPro" id="IPR030476">
    <property type="entry name" value="Pentaxin_CS"/>
</dbReference>
<dbReference type="EMBL" id="PPHD01040294">
    <property type="protein sequence ID" value="POI24553.1"/>
    <property type="molecule type" value="Genomic_DNA"/>
</dbReference>
<keyword evidence="5" id="KW-0325">Glycoprotein</keyword>
<evidence type="ECO:0000256" key="4">
    <source>
        <dbReference type="ARBA" id="ARBA00023157"/>
    </source>
</evidence>
<gene>
    <name evidence="9" type="ORF">CIB84_011696</name>
</gene>
<dbReference type="PRINTS" id="PR00895">
    <property type="entry name" value="PENTAXIN"/>
</dbReference>
<dbReference type="PROSITE" id="PS00289">
    <property type="entry name" value="PTX_1"/>
    <property type="match status" value="1"/>
</dbReference>
<dbReference type="PROSITE" id="PS51828">
    <property type="entry name" value="PTX_2"/>
    <property type="match status" value="1"/>
</dbReference>
<evidence type="ECO:0000256" key="1">
    <source>
        <dbReference type="ARBA" id="ARBA00001913"/>
    </source>
</evidence>
<evidence type="ECO:0000256" key="6">
    <source>
        <dbReference type="PROSITE-ProRule" id="PRU01172"/>
    </source>
</evidence>
<evidence type="ECO:0000256" key="3">
    <source>
        <dbReference type="ARBA" id="ARBA00022837"/>
    </source>
</evidence>
<feature type="signal peptide" evidence="7">
    <location>
        <begin position="1"/>
        <end position="21"/>
    </location>
</feature>
<keyword evidence="10" id="KW-1185">Reference proteome</keyword>
<dbReference type="PANTHER" id="PTHR19277:SF122">
    <property type="entry name" value="PENTRAXIN-4"/>
    <property type="match status" value="1"/>
</dbReference>
<comment type="caution">
    <text evidence="6">Lacks conserved residue(s) required for the propagation of feature annotation.</text>
</comment>
<feature type="chain" id="PRO_5015108173" description="Pentraxin (PTX) domain-containing protein" evidence="7">
    <location>
        <begin position="22"/>
        <end position="412"/>
    </location>
</feature>
<name>A0A2P4SKC0_BAMTH</name>
<dbReference type="PANTHER" id="PTHR19277">
    <property type="entry name" value="PENTRAXIN"/>
    <property type="match status" value="1"/>
</dbReference>
<dbReference type="AlphaFoldDB" id="A0A2P4SKC0"/>